<feature type="transmembrane region" description="Helical" evidence="2">
    <location>
        <begin position="487"/>
        <end position="507"/>
    </location>
</feature>
<organism evidence="3 4">
    <name type="scientific">Talaromyces atroroseus</name>
    <dbReference type="NCBI Taxonomy" id="1441469"/>
    <lineage>
        <taxon>Eukaryota</taxon>
        <taxon>Fungi</taxon>
        <taxon>Dikarya</taxon>
        <taxon>Ascomycota</taxon>
        <taxon>Pezizomycotina</taxon>
        <taxon>Eurotiomycetes</taxon>
        <taxon>Eurotiomycetidae</taxon>
        <taxon>Eurotiales</taxon>
        <taxon>Trichocomaceae</taxon>
        <taxon>Talaromyces</taxon>
        <taxon>Talaromyces sect. Trachyspermi</taxon>
    </lineage>
</organism>
<gene>
    <name evidence="3" type="ORF">UA08_04467</name>
</gene>
<proteinExistence type="predicted"/>
<evidence type="ECO:0000256" key="1">
    <source>
        <dbReference type="SAM" id="MobiDB-lite"/>
    </source>
</evidence>
<comment type="caution">
    <text evidence="3">The sequence shown here is derived from an EMBL/GenBank/DDBJ whole genome shotgun (WGS) entry which is preliminary data.</text>
</comment>
<keyword evidence="2" id="KW-0472">Membrane</keyword>
<sequence length="685" mass="75819">MTAGSTGEYTPLEALNPNAEDHGDEAGEEQSHGKRTKVWQRVDATSFLAILLGFPVLLLAVTLLALFWHESVEAINRAEPNIYWARVVHAGWATRLVTVCTASIRAVMAFQAGLVTALVAGIALETTGAPLLHAPLYSMLRAVKAAPSNFWTATDFRPHLPRLLYVLVLIEVLVTAASQFLSTIFLSDFVDGTFTQRSNSTNVNILNATYGAADAWWSMPPAASWTFAELPGSFEDQPNFQDTGHTFRAFLPFEEEMQRTRLHRSVVQCRSWIIEYYVHLSGQIPTENLRYPLSIDQVSQPYINFTCILPVPAYWDNNTVGETSLCVPHTLSNWTVLNEDPLIQPAGFVEASNIFMVLDVLSTSAIIDTLGHTPAVQTIRTDGPWTIVSNGSAYIETLRISACLSNLAMQTLTVGMNSTTDNFEPTTAWDHVTQSYNTELSRLQLGVLSSENMSPVNKRGTLTLDPRSEWETFNPPADTLGIDPTTFFLVVIVSLPTLFISNLNFSYDPSVILSRRTTGFILGNSHPTHVDLFQDTLITTASPALAVQALLTRIYQMAYYKKLAQLNSPVAAVTAFSSTATIPAQWTGFVLGLMLIVIHSTIVVVVIGWFVRLTEISFIGSYWQTVAHVVSEETRPILEEAGRTDDRAVRVWAKREAVVESLRCRWILRRSFSGRVTLGPVNDGR</sequence>
<dbReference type="OrthoDB" id="4227384at2759"/>
<dbReference type="GeneID" id="31004222"/>
<feature type="transmembrane region" description="Helical" evidence="2">
    <location>
        <begin position="588"/>
        <end position="611"/>
    </location>
</feature>
<dbReference type="Proteomes" id="UP000214365">
    <property type="component" value="Unassembled WGS sequence"/>
</dbReference>
<evidence type="ECO:0000313" key="4">
    <source>
        <dbReference type="Proteomes" id="UP000214365"/>
    </source>
</evidence>
<keyword evidence="2" id="KW-1133">Transmembrane helix</keyword>
<keyword evidence="2" id="KW-0812">Transmembrane</keyword>
<dbReference type="AlphaFoldDB" id="A0A225B2I6"/>
<name>A0A225B2I6_TALAT</name>
<keyword evidence="4" id="KW-1185">Reference proteome</keyword>
<feature type="transmembrane region" description="Helical" evidence="2">
    <location>
        <begin position="47"/>
        <end position="68"/>
    </location>
</feature>
<dbReference type="RefSeq" id="XP_020120188.1">
    <property type="nucleotide sequence ID" value="XM_020266861.1"/>
</dbReference>
<protein>
    <recommendedName>
        <fullName evidence="5">Transmembrane protein</fullName>
    </recommendedName>
</protein>
<feature type="region of interest" description="Disordered" evidence="1">
    <location>
        <begin position="1"/>
        <end position="35"/>
    </location>
</feature>
<evidence type="ECO:0000256" key="2">
    <source>
        <dbReference type="SAM" id="Phobius"/>
    </source>
</evidence>
<evidence type="ECO:0000313" key="3">
    <source>
        <dbReference type="EMBL" id="OKL60067.1"/>
    </source>
</evidence>
<reference evidence="3 4" key="1">
    <citation type="submission" date="2015-06" db="EMBL/GenBank/DDBJ databases">
        <title>Talaromyces atroroseus IBT 11181 draft genome.</title>
        <authorList>
            <person name="Rasmussen K.B."/>
            <person name="Rasmussen S."/>
            <person name="Petersen B."/>
            <person name="Sicheritz-Ponten T."/>
            <person name="Mortensen U.H."/>
            <person name="Thrane U."/>
        </authorList>
    </citation>
    <scope>NUCLEOTIDE SEQUENCE [LARGE SCALE GENOMIC DNA]</scope>
    <source>
        <strain evidence="3 4">IBT 11181</strain>
    </source>
</reference>
<evidence type="ECO:0008006" key="5">
    <source>
        <dbReference type="Google" id="ProtNLM"/>
    </source>
</evidence>
<feature type="compositionally biased region" description="Basic and acidic residues" evidence="1">
    <location>
        <begin position="19"/>
        <end position="32"/>
    </location>
</feature>
<feature type="transmembrane region" description="Helical" evidence="2">
    <location>
        <begin position="163"/>
        <end position="186"/>
    </location>
</feature>
<dbReference type="EMBL" id="LFMY01000006">
    <property type="protein sequence ID" value="OKL60067.1"/>
    <property type="molecule type" value="Genomic_DNA"/>
</dbReference>
<accession>A0A225B2I6</accession>